<dbReference type="EMBL" id="GBXM01011420">
    <property type="protein sequence ID" value="JAH97157.1"/>
    <property type="molecule type" value="Transcribed_RNA"/>
</dbReference>
<evidence type="ECO:0000313" key="1">
    <source>
        <dbReference type="EMBL" id="JAH97157.1"/>
    </source>
</evidence>
<reference evidence="1" key="1">
    <citation type="submission" date="2014-11" db="EMBL/GenBank/DDBJ databases">
        <authorList>
            <person name="Amaro Gonzalez C."/>
        </authorList>
    </citation>
    <scope>NUCLEOTIDE SEQUENCE</scope>
</reference>
<sequence length="56" mass="6638">MVLFTYFCVFLTFFKGHHFSSELLLMESMPCSVTRLAHILVYVEYLDLLNILRGMF</sequence>
<dbReference type="AlphaFoldDB" id="A0A0E9X343"/>
<proteinExistence type="predicted"/>
<reference evidence="1" key="2">
    <citation type="journal article" date="2015" name="Fish Shellfish Immunol.">
        <title>Early steps in the European eel (Anguilla anguilla)-Vibrio vulnificus interaction in the gills: Role of the RtxA13 toxin.</title>
        <authorList>
            <person name="Callol A."/>
            <person name="Pajuelo D."/>
            <person name="Ebbesson L."/>
            <person name="Teles M."/>
            <person name="MacKenzie S."/>
            <person name="Amaro C."/>
        </authorList>
    </citation>
    <scope>NUCLEOTIDE SEQUENCE</scope>
</reference>
<name>A0A0E9X343_ANGAN</name>
<accession>A0A0E9X343</accession>
<protein>
    <submittedName>
        <fullName evidence="1">Uncharacterized protein</fullName>
    </submittedName>
</protein>
<organism evidence="1">
    <name type="scientific">Anguilla anguilla</name>
    <name type="common">European freshwater eel</name>
    <name type="synonym">Muraena anguilla</name>
    <dbReference type="NCBI Taxonomy" id="7936"/>
    <lineage>
        <taxon>Eukaryota</taxon>
        <taxon>Metazoa</taxon>
        <taxon>Chordata</taxon>
        <taxon>Craniata</taxon>
        <taxon>Vertebrata</taxon>
        <taxon>Euteleostomi</taxon>
        <taxon>Actinopterygii</taxon>
        <taxon>Neopterygii</taxon>
        <taxon>Teleostei</taxon>
        <taxon>Anguilliformes</taxon>
        <taxon>Anguillidae</taxon>
        <taxon>Anguilla</taxon>
    </lineage>
</organism>